<dbReference type="EMBL" id="CM043796">
    <property type="protein sequence ID" value="KAI4816348.1"/>
    <property type="molecule type" value="Genomic_DNA"/>
</dbReference>
<sequence length="210" mass="23485">MGHKLHIDQNEKLVMYGETHILAVDGFSSNIVSHSTMPVKNNLTIYQEVYQSAVLRYGMWDQIRVDHGKEFYLTLFMQEKLADYRNTCKQSKGIPDQLAHGGRPEATDAADCYHQEVGSSLTRVSLFGRNPFATVEHQTAAEQECARNYADIAELFERAIHNEPAPFQHGIKDLTGIVRRYVSRQVQGSGAMYTQAAGLSAALDALRALP</sequence>
<name>A0ACB9WS71_CHAAC</name>
<evidence type="ECO:0000313" key="1">
    <source>
        <dbReference type="EMBL" id="KAI4816348.1"/>
    </source>
</evidence>
<accession>A0ACB9WS71</accession>
<comment type="caution">
    <text evidence="1">The sequence shown here is derived from an EMBL/GenBank/DDBJ whole genome shotgun (WGS) entry which is preliminary data.</text>
</comment>
<organism evidence="1 2">
    <name type="scientific">Chaenocephalus aceratus</name>
    <name type="common">Blackfin icefish</name>
    <name type="synonym">Chaenichthys aceratus</name>
    <dbReference type="NCBI Taxonomy" id="36190"/>
    <lineage>
        <taxon>Eukaryota</taxon>
        <taxon>Metazoa</taxon>
        <taxon>Chordata</taxon>
        <taxon>Craniata</taxon>
        <taxon>Vertebrata</taxon>
        <taxon>Euteleostomi</taxon>
        <taxon>Actinopterygii</taxon>
        <taxon>Neopterygii</taxon>
        <taxon>Teleostei</taxon>
        <taxon>Neoteleostei</taxon>
        <taxon>Acanthomorphata</taxon>
        <taxon>Eupercaria</taxon>
        <taxon>Perciformes</taxon>
        <taxon>Notothenioidei</taxon>
        <taxon>Channichthyidae</taxon>
        <taxon>Chaenocephalus</taxon>
    </lineage>
</organism>
<gene>
    <name evidence="1" type="ORF">KUCAC02_008675</name>
</gene>
<dbReference type="Proteomes" id="UP001057452">
    <property type="component" value="Chromosome 12"/>
</dbReference>
<proteinExistence type="predicted"/>
<reference evidence="1" key="1">
    <citation type="submission" date="2022-05" db="EMBL/GenBank/DDBJ databases">
        <title>Chromosome-level genome of Chaenocephalus aceratus.</title>
        <authorList>
            <person name="Park H."/>
        </authorList>
    </citation>
    <scope>NUCLEOTIDE SEQUENCE</scope>
    <source>
        <strain evidence="1">KU_202001</strain>
    </source>
</reference>
<keyword evidence="2" id="KW-1185">Reference proteome</keyword>
<evidence type="ECO:0000313" key="2">
    <source>
        <dbReference type="Proteomes" id="UP001057452"/>
    </source>
</evidence>
<protein>
    <submittedName>
        <fullName evidence="1">Uncharacterized protein</fullName>
    </submittedName>
</protein>